<sequence>MPRAKSSQATVNNSSGHLTNDDYAIIKMRTFSDDPNSKRSQTPHSSVARMSREINLNAQAQDCSKLIQLEDTIWKYKCANNQLQANIQVLNLQQTASDTIHRHLESQLQEVLDELNNPSSSMTIKELIALQALEYRVVYYPVLR</sequence>
<protein>
    <submittedName>
        <fullName evidence="1">Uncharacterized protein</fullName>
    </submittedName>
</protein>
<dbReference type="Proteomes" id="UP001153365">
    <property type="component" value="Unassembled WGS sequence"/>
</dbReference>
<reference evidence="1" key="1">
    <citation type="submission" date="2022-06" db="EMBL/GenBank/DDBJ databases">
        <authorList>
            <consortium name="SYNGENTA / RWTH Aachen University"/>
        </authorList>
    </citation>
    <scope>NUCLEOTIDE SEQUENCE</scope>
</reference>
<comment type="caution">
    <text evidence="1">The sequence shown here is derived from an EMBL/GenBank/DDBJ whole genome shotgun (WGS) entry which is preliminary data.</text>
</comment>
<dbReference type="EMBL" id="CALTRL010001766">
    <property type="protein sequence ID" value="CAH7673639.1"/>
    <property type="molecule type" value="Genomic_DNA"/>
</dbReference>
<proteinExistence type="predicted"/>
<evidence type="ECO:0000313" key="2">
    <source>
        <dbReference type="Proteomes" id="UP001153365"/>
    </source>
</evidence>
<accession>A0AAV0AUV4</accession>
<gene>
    <name evidence="1" type="ORF">PPACK8108_LOCUS8522</name>
</gene>
<organism evidence="1 2">
    <name type="scientific">Phakopsora pachyrhizi</name>
    <name type="common">Asian soybean rust disease fungus</name>
    <dbReference type="NCBI Taxonomy" id="170000"/>
    <lineage>
        <taxon>Eukaryota</taxon>
        <taxon>Fungi</taxon>
        <taxon>Dikarya</taxon>
        <taxon>Basidiomycota</taxon>
        <taxon>Pucciniomycotina</taxon>
        <taxon>Pucciniomycetes</taxon>
        <taxon>Pucciniales</taxon>
        <taxon>Phakopsoraceae</taxon>
        <taxon>Phakopsora</taxon>
    </lineage>
</organism>
<keyword evidence="2" id="KW-1185">Reference proteome</keyword>
<evidence type="ECO:0000313" key="1">
    <source>
        <dbReference type="EMBL" id="CAH7673639.1"/>
    </source>
</evidence>
<dbReference type="AlphaFoldDB" id="A0AAV0AUV4"/>
<name>A0AAV0AUV4_PHAPC</name>